<dbReference type="RefSeq" id="WP_052630493.1">
    <property type="nucleotide sequence ID" value="NZ_CP011144.1"/>
</dbReference>
<dbReference type="SUPFAM" id="SSF52833">
    <property type="entry name" value="Thioredoxin-like"/>
    <property type="match status" value="1"/>
</dbReference>
<dbReference type="InterPro" id="IPR036249">
    <property type="entry name" value="Thioredoxin-like_sf"/>
</dbReference>
<dbReference type="PATRIC" id="fig|314722.6.peg.754"/>
<dbReference type="EMBL" id="CP011144">
    <property type="protein sequence ID" value="AKC85985.1"/>
    <property type="molecule type" value="Genomic_DNA"/>
</dbReference>
<gene>
    <name evidence="1" type="ORF">WQ53_03600</name>
</gene>
<dbReference type="Gene3D" id="3.40.30.10">
    <property type="entry name" value="Glutaredoxin"/>
    <property type="match status" value="1"/>
</dbReference>
<dbReference type="OrthoDB" id="8991911at2"/>
<proteinExistence type="predicted"/>
<evidence type="ECO:0000313" key="2">
    <source>
        <dbReference type="Proteomes" id="UP000033067"/>
    </source>
</evidence>
<evidence type="ECO:0000313" key="1">
    <source>
        <dbReference type="EMBL" id="AKC85985.1"/>
    </source>
</evidence>
<dbReference type="KEGG" id="psuw:WQ53_03600"/>
<protein>
    <submittedName>
        <fullName evidence="1">Glutaredoxin</fullName>
    </submittedName>
</protein>
<keyword evidence="2" id="KW-1185">Reference proteome</keyword>
<organism evidence="1 2">
    <name type="scientific">Pseudoxanthomonas suwonensis</name>
    <dbReference type="NCBI Taxonomy" id="314722"/>
    <lineage>
        <taxon>Bacteria</taxon>
        <taxon>Pseudomonadati</taxon>
        <taxon>Pseudomonadota</taxon>
        <taxon>Gammaproteobacteria</taxon>
        <taxon>Lysobacterales</taxon>
        <taxon>Lysobacteraceae</taxon>
        <taxon>Pseudoxanthomonas</taxon>
    </lineage>
</organism>
<sequence>MRILGLLLIVGIAGGLYAWWSKDRQPDLHPDDPRVATGETGIVMLAAEWCGYCRKQQGDFERAEVRYRVLDIDTPAGDRAMRALGARGVPVTVVGQAVVRGYDTAALDERLSPLGYDVY</sequence>
<dbReference type="CDD" id="cd02976">
    <property type="entry name" value="NrdH"/>
    <property type="match status" value="1"/>
</dbReference>
<name>A0A0E3UMF1_9GAMM</name>
<dbReference type="Proteomes" id="UP000033067">
    <property type="component" value="Chromosome"/>
</dbReference>
<dbReference type="AlphaFoldDB" id="A0A0E3UMF1"/>
<reference evidence="1 2" key="1">
    <citation type="journal article" date="2015" name="Genome Announc.">
        <title>Complete Genome Sequence of Pseudoxanthomonas suwonensis Strain J1, a Cellulose-Degrading Bacterium Isolated from Leaf- and Wood-Enriched Soil.</title>
        <authorList>
            <person name="Hou L."/>
            <person name="Jiang J."/>
            <person name="Xu Z."/>
            <person name="Zhou Y."/>
            <person name="Leung F.C."/>
        </authorList>
    </citation>
    <scope>NUCLEOTIDE SEQUENCE [LARGE SCALE GENOMIC DNA]</scope>
    <source>
        <strain evidence="1 2">J1</strain>
    </source>
</reference>
<accession>A0A0E3UMF1</accession>